<sequence>MKRRHFGRLGDTCRYASGWGVRSALSSTFWRFFEFVWFLFHFAFRVSHIYKNWVNVFGIFLSIFRLFFVGVSRFADNNLGPPPLEGYVSSDSVLHWLAAELYSIVYLAISTWGVVRDLMAANETEWPLPLSNELPKGLSSQKRKPREVSFKASPSTSRPCPVSRVDRSWKAMSYFSKIDQEDINRIRMRYQIPDLDERACCPKFERDVAFYEVDFQADIAIWRRESSKDCLRPTGVGRTGMFLYVVTTGRGYLGRKLVGILPEFVGEIVAAPVSLKRKKVDEGPSKQAEQSSSHPPFHDAVPLVKTVPPVIMVDVDPSLPTDPSEVRDATINQSPHVTMSRAKSVVSSKDMDDYSTTHTKDIHYLLIHSLMRSIADEAEMKNSKRAVTELTRDRNKALIELEKVKSELKARDDDVKVAVEAKAKAVADLQHLVGQIEGAKAAAVSEFRASEAFDDINTCYFLSGFEAFRKQAMERFPDQDFSVFQPYDDEDSVVDGAQDDLVDDEDVTFK</sequence>
<evidence type="ECO:0000313" key="3">
    <source>
        <dbReference type="EMBL" id="SPC75019.1"/>
    </source>
</evidence>
<organism evidence="3">
    <name type="scientific">Fagus sylvatica</name>
    <name type="common">Beechnut</name>
    <dbReference type="NCBI Taxonomy" id="28930"/>
    <lineage>
        <taxon>Eukaryota</taxon>
        <taxon>Viridiplantae</taxon>
        <taxon>Streptophyta</taxon>
        <taxon>Embryophyta</taxon>
        <taxon>Tracheophyta</taxon>
        <taxon>Spermatophyta</taxon>
        <taxon>Magnoliopsida</taxon>
        <taxon>eudicotyledons</taxon>
        <taxon>Gunneridae</taxon>
        <taxon>Pentapetalae</taxon>
        <taxon>rosids</taxon>
        <taxon>fabids</taxon>
        <taxon>Fagales</taxon>
        <taxon>Fagaceae</taxon>
        <taxon>Fagus</taxon>
    </lineage>
</organism>
<gene>
    <name evidence="3" type="ORF">FSB_LOCUS2901</name>
</gene>
<feature type="region of interest" description="Disordered" evidence="1">
    <location>
        <begin position="280"/>
        <end position="299"/>
    </location>
</feature>
<proteinExistence type="predicted"/>
<name>A0A2N9EKB4_FAGSY</name>
<feature type="region of interest" description="Disordered" evidence="1">
    <location>
        <begin position="136"/>
        <end position="161"/>
    </location>
</feature>
<evidence type="ECO:0000256" key="2">
    <source>
        <dbReference type="SAM" id="Phobius"/>
    </source>
</evidence>
<protein>
    <submittedName>
        <fullName evidence="3">Uncharacterized protein</fullName>
    </submittedName>
</protein>
<feature type="transmembrane region" description="Helical" evidence="2">
    <location>
        <begin position="94"/>
        <end position="115"/>
    </location>
</feature>
<keyword evidence="2" id="KW-1133">Transmembrane helix</keyword>
<keyword evidence="2" id="KW-0472">Membrane</keyword>
<evidence type="ECO:0000256" key="1">
    <source>
        <dbReference type="SAM" id="MobiDB-lite"/>
    </source>
</evidence>
<dbReference type="EMBL" id="OIVN01000140">
    <property type="protein sequence ID" value="SPC75019.1"/>
    <property type="molecule type" value="Genomic_DNA"/>
</dbReference>
<keyword evidence="2" id="KW-0812">Transmembrane</keyword>
<accession>A0A2N9EKB4</accession>
<feature type="transmembrane region" description="Helical" evidence="2">
    <location>
        <begin position="53"/>
        <end position="74"/>
    </location>
</feature>
<reference evidence="3" key="1">
    <citation type="submission" date="2018-02" db="EMBL/GenBank/DDBJ databases">
        <authorList>
            <person name="Cohen D.B."/>
            <person name="Kent A.D."/>
        </authorList>
    </citation>
    <scope>NUCLEOTIDE SEQUENCE</scope>
</reference>
<dbReference type="AlphaFoldDB" id="A0A2N9EKB4"/>